<dbReference type="InterPro" id="IPR018713">
    <property type="entry name" value="MPAB/Lcp_cat_dom"/>
</dbReference>
<dbReference type="AlphaFoldDB" id="D0L6Y9"/>
<protein>
    <recommendedName>
        <fullName evidence="2">ER-bound oxygenase mpaB/mpaB'/Rubber oxygenase catalytic domain-containing protein</fullName>
    </recommendedName>
</protein>
<dbReference type="PANTHER" id="PTHR36151">
    <property type="entry name" value="BLR2777 PROTEIN"/>
    <property type="match status" value="1"/>
</dbReference>
<dbReference type="PANTHER" id="PTHR36151:SF3">
    <property type="entry name" value="ER-BOUND OXYGENASE MPAB_MPAB'_RUBBER OXYGENASE CATALYTIC DOMAIN-CONTAINING PROTEIN"/>
    <property type="match status" value="1"/>
</dbReference>
<sequence>MSTRSRPDLQRVLNEPVIYLMWPRAALMQPAHDDIAPTEVQSGVYGIRGARRWAGTVNYLRIATSTDADRIRGMVREVNRIHADVRVPPGHPPQRRRPAFDPRHQRWVAATWFTSIVDTYQLFISPLADDVVEALYQEFWPVGTLLQMTDADWPADVAALRDYVTYMESEYAPHRPRSDPSAPPEQATAGDVATQVFATYSVPWRYVRQIPRVRLITWGMAGPALRSIYGIEWTPDHEFRYHRAVRTVRWIQTCWPGPLRRHHSKRKSARAAKRVKENSVYHDPLNQRSRA</sequence>
<reference evidence="3 4" key="2">
    <citation type="journal article" date="2010" name="Stand. Genomic Sci.">
        <title>Complete genome sequence of Gordonia bronchialis type strain (3410).</title>
        <authorList>
            <person name="Ivanova N."/>
            <person name="Sikorski J."/>
            <person name="Jando M."/>
            <person name="Lapidus A."/>
            <person name="Nolan M."/>
            <person name="Lucas S."/>
            <person name="Del Rio T.G."/>
            <person name="Tice H."/>
            <person name="Copeland A."/>
            <person name="Cheng J.F."/>
            <person name="Chen F."/>
            <person name="Bruce D."/>
            <person name="Goodwin L."/>
            <person name="Pitluck S."/>
            <person name="Mavromatis K."/>
            <person name="Ovchinnikova G."/>
            <person name="Pati A."/>
            <person name="Chen A."/>
            <person name="Palaniappan K."/>
            <person name="Land M."/>
            <person name="Hauser L."/>
            <person name="Chang Y.J."/>
            <person name="Jeffries C.D."/>
            <person name="Chain P."/>
            <person name="Saunders E."/>
            <person name="Han C."/>
            <person name="Detter J.C."/>
            <person name="Brettin T."/>
            <person name="Rohde M."/>
            <person name="Goker M."/>
            <person name="Bristow J."/>
            <person name="Eisen J.A."/>
            <person name="Markowitz V."/>
            <person name="Hugenholtz P."/>
            <person name="Klenk H.P."/>
            <person name="Kyrpides N.C."/>
        </authorList>
    </citation>
    <scope>NUCLEOTIDE SEQUENCE [LARGE SCALE GENOMIC DNA]</scope>
    <source>
        <strain evidence="4">ATCC 25592 / DSM 43247 / BCRC 13721 / JCM 3198 / KCTC 3076 / NBRC 16047 / NCTC 10667</strain>
    </source>
</reference>
<dbReference type="KEGG" id="gbr:Gbro_1496"/>
<evidence type="ECO:0000259" key="2">
    <source>
        <dbReference type="Pfam" id="PF09995"/>
    </source>
</evidence>
<feature type="compositionally biased region" description="Basic residues" evidence="1">
    <location>
        <begin position="261"/>
        <end position="273"/>
    </location>
</feature>
<organism evidence="3 4">
    <name type="scientific">Gordonia bronchialis (strain ATCC 25592 / DSM 43247 / BCRC 13721 / JCM 3198 / KCTC 3076 / NBRC 16047 / NCTC 10667)</name>
    <name type="common">Rhodococcus bronchialis</name>
    <dbReference type="NCBI Taxonomy" id="526226"/>
    <lineage>
        <taxon>Bacteria</taxon>
        <taxon>Bacillati</taxon>
        <taxon>Actinomycetota</taxon>
        <taxon>Actinomycetes</taxon>
        <taxon>Mycobacteriales</taxon>
        <taxon>Gordoniaceae</taxon>
        <taxon>Gordonia</taxon>
    </lineage>
</organism>
<evidence type="ECO:0000256" key="1">
    <source>
        <dbReference type="SAM" id="MobiDB-lite"/>
    </source>
</evidence>
<feature type="region of interest" description="Disordered" evidence="1">
    <location>
        <begin position="261"/>
        <end position="291"/>
    </location>
</feature>
<feature type="domain" description="ER-bound oxygenase mpaB/mpaB'/Rubber oxygenase catalytic" evidence="2">
    <location>
        <begin position="11"/>
        <end position="250"/>
    </location>
</feature>
<keyword evidence="4" id="KW-1185">Reference proteome</keyword>
<gene>
    <name evidence="3" type="ordered locus">Gbro_1496</name>
</gene>
<dbReference type="HOGENOM" id="CLU_955667_0_0_11"/>
<dbReference type="RefSeq" id="WP_012833342.1">
    <property type="nucleotide sequence ID" value="NC_013441.1"/>
</dbReference>
<dbReference type="eggNOG" id="COG3662">
    <property type="taxonomic scope" value="Bacteria"/>
</dbReference>
<dbReference type="Pfam" id="PF09995">
    <property type="entry name" value="MPAB_Lcp_cat"/>
    <property type="match status" value="1"/>
</dbReference>
<evidence type="ECO:0000313" key="4">
    <source>
        <dbReference type="Proteomes" id="UP000001219"/>
    </source>
</evidence>
<dbReference type="OrthoDB" id="4374383at2"/>
<evidence type="ECO:0000313" key="3">
    <source>
        <dbReference type="EMBL" id="ACY20774.1"/>
    </source>
</evidence>
<proteinExistence type="predicted"/>
<dbReference type="STRING" id="526226.Gbro_1496"/>
<name>D0L6Y9_GORB4</name>
<accession>D0L6Y9</accession>
<dbReference type="EMBL" id="CP001802">
    <property type="protein sequence ID" value="ACY20774.1"/>
    <property type="molecule type" value="Genomic_DNA"/>
</dbReference>
<dbReference type="GO" id="GO:0016491">
    <property type="term" value="F:oxidoreductase activity"/>
    <property type="evidence" value="ECO:0007669"/>
    <property type="project" value="InterPro"/>
</dbReference>
<reference evidence="4" key="1">
    <citation type="submission" date="2009-10" db="EMBL/GenBank/DDBJ databases">
        <title>The complete chromosome of Gordonia bronchialis DSM 43247.</title>
        <authorList>
            <consortium name="US DOE Joint Genome Institute (JGI-PGF)"/>
            <person name="Lucas S."/>
            <person name="Copeland A."/>
            <person name="Lapidus A."/>
            <person name="Glavina del Rio T."/>
            <person name="Dalin E."/>
            <person name="Tice H."/>
            <person name="Bruce D."/>
            <person name="Goodwin L."/>
            <person name="Pitluck S."/>
            <person name="Kyrpides N."/>
            <person name="Mavromatis K."/>
            <person name="Ivanova N."/>
            <person name="Ovchinnikova G."/>
            <person name="Saunders E."/>
            <person name="Brettin T."/>
            <person name="Detter J.C."/>
            <person name="Han C."/>
            <person name="Larimer F."/>
            <person name="Land M."/>
            <person name="Hauser L."/>
            <person name="Markowitz V."/>
            <person name="Cheng J.-F."/>
            <person name="Hugenholtz P."/>
            <person name="Woyke T."/>
            <person name="Wu D."/>
            <person name="Jando M."/>
            <person name="Schneider S."/>
            <person name="Goeker M."/>
            <person name="Klenk H.-P."/>
            <person name="Eisen J.A."/>
        </authorList>
    </citation>
    <scope>NUCLEOTIDE SEQUENCE [LARGE SCALE GENOMIC DNA]</scope>
    <source>
        <strain evidence="4">ATCC 25592 / DSM 43247 / BCRC 13721 / JCM 3198 / KCTC 3076 / NBRC 16047 / NCTC 10667</strain>
    </source>
</reference>
<dbReference type="Proteomes" id="UP000001219">
    <property type="component" value="Chromosome"/>
</dbReference>